<dbReference type="InterPro" id="IPR001261">
    <property type="entry name" value="ArgE/DapE_CS"/>
</dbReference>
<evidence type="ECO:0000256" key="4">
    <source>
        <dbReference type="ARBA" id="ARBA00022833"/>
    </source>
</evidence>
<evidence type="ECO:0000259" key="6">
    <source>
        <dbReference type="Pfam" id="PF07687"/>
    </source>
</evidence>
<keyword evidence="8" id="KW-1185">Reference proteome</keyword>
<accession>A0A853BX46</accession>
<feature type="domain" description="Peptidase M20 dimerisation" evidence="6">
    <location>
        <begin position="176"/>
        <end position="269"/>
    </location>
</feature>
<dbReference type="RefSeq" id="WP_343047005.1">
    <property type="nucleotide sequence ID" value="NZ_JACCFP010000001.1"/>
</dbReference>
<dbReference type="PANTHER" id="PTHR43808:SF9">
    <property type="entry name" value="BLL0789 PROTEIN"/>
    <property type="match status" value="1"/>
</dbReference>
<keyword evidence="7" id="KW-0121">Carboxypeptidase</keyword>
<keyword evidence="7" id="KW-0645">Protease</keyword>
<dbReference type="InterPro" id="IPR036264">
    <property type="entry name" value="Bact_exopeptidase_dim_dom"/>
</dbReference>
<evidence type="ECO:0000313" key="8">
    <source>
        <dbReference type="Proteomes" id="UP000530424"/>
    </source>
</evidence>
<dbReference type="EMBL" id="JACCFP010000001">
    <property type="protein sequence ID" value="NYI99643.1"/>
    <property type="molecule type" value="Genomic_DNA"/>
</dbReference>
<sequence length="377" mass="38627">MSARAGVSGFATRLPAMLDDLALLVAAESPSADHHAVAHSARVIADVGRRLLGSDPEILTIDGCAHLRWRRGRPGRGILVLGHHDTVFPVGTIERRPYSVEAGVVRGPGCLDMKAGLVMALHALALTDPDVGVTLLVTGDEEIGSPTSRALVEDEARASAACLVLEAAADDGSLKIARKGVSMYEIAVTGRAAHAGLDPERGVNATTEIAHQVGVVAGLADPGEGTTVTPTVLRSGTSANTVPDQASLRVDVRCRTRKEQERVHQSINALRPQDREAELRVVGGPNRPPLEDAASACLFRLAEAEATALGLSVSGAAVGGGSDGNLAAGVGTPTLDGLGAVGAGPHTTDEYVVVDELAPRTALLAALLHAIPVQAGG</sequence>
<evidence type="ECO:0000313" key="7">
    <source>
        <dbReference type="EMBL" id="NYI99643.1"/>
    </source>
</evidence>
<dbReference type="InterPro" id="IPR011650">
    <property type="entry name" value="Peptidase_M20_dimer"/>
</dbReference>
<organism evidence="7 8">
    <name type="scientific">Nocardioides thalensis</name>
    <dbReference type="NCBI Taxonomy" id="1914755"/>
    <lineage>
        <taxon>Bacteria</taxon>
        <taxon>Bacillati</taxon>
        <taxon>Actinomycetota</taxon>
        <taxon>Actinomycetes</taxon>
        <taxon>Propionibacteriales</taxon>
        <taxon>Nocardioidaceae</taxon>
        <taxon>Nocardioides</taxon>
    </lineage>
</organism>
<dbReference type="Gene3D" id="3.30.70.360">
    <property type="match status" value="1"/>
</dbReference>
<protein>
    <submittedName>
        <fullName evidence="7">Glutamate carboxypeptidase</fullName>
        <ecNumber evidence="7">3.4.17.11</ecNumber>
    </submittedName>
</protein>
<dbReference type="PROSITE" id="PS00758">
    <property type="entry name" value="ARGE_DAPE_CPG2_1"/>
    <property type="match status" value="1"/>
</dbReference>
<dbReference type="Gene3D" id="3.40.630.10">
    <property type="entry name" value="Zn peptidases"/>
    <property type="match status" value="1"/>
</dbReference>
<dbReference type="AlphaFoldDB" id="A0A853BX46"/>
<dbReference type="Proteomes" id="UP000530424">
    <property type="component" value="Unassembled WGS sequence"/>
</dbReference>
<comment type="cofactor">
    <cofactor evidence="1">
        <name>Zn(2+)</name>
        <dbReference type="ChEBI" id="CHEBI:29105"/>
    </cofactor>
</comment>
<dbReference type="Pfam" id="PF07687">
    <property type="entry name" value="M20_dimer"/>
    <property type="match status" value="1"/>
</dbReference>
<dbReference type="Pfam" id="PF01546">
    <property type="entry name" value="Peptidase_M20"/>
    <property type="match status" value="1"/>
</dbReference>
<gene>
    <name evidence="7" type="ORF">HNR19_000342</name>
</gene>
<keyword evidence="4" id="KW-0862">Zinc</keyword>
<name>A0A853BX46_9ACTN</name>
<dbReference type="SUPFAM" id="SSF55031">
    <property type="entry name" value="Bacterial exopeptidase dimerisation domain"/>
    <property type="match status" value="1"/>
</dbReference>
<dbReference type="PIRSF" id="PIRSF037238">
    <property type="entry name" value="Carboxypeptidase_G2"/>
    <property type="match status" value="1"/>
</dbReference>
<evidence type="ECO:0000256" key="5">
    <source>
        <dbReference type="PIRSR" id="PIRSR037238-1"/>
    </source>
</evidence>
<dbReference type="GO" id="GO:0004180">
    <property type="term" value="F:carboxypeptidase activity"/>
    <property type="evidence" value="ECO:0007669"/>
    <property type="project" value="UniProtKB-KW"/>
</dbReference>
<comment type="caution">
    <text evidence="7">The sequence shown here is derived from an EMBL/GenBank/DDBJ whole genome shotgun (WGS) entry which is preliminary data.</text>
</comment>
<dbReference type="GO" id="GO:0046872">
    <property type="term" value="F:metal ion binding"/>
    <property type="evidence" value="ECO:0007669"/>
    <property type="project" value="UniProtKB-KW"/>
</dbReference>
<dbReference type="EC" id="3.4.17.11" evidence="7"/>
<evidence type="ECO:0000256" key="3">
    <source>
        <dbReference type="ARBA" id="ARBA00022801"/>
    </source>
</evidence>
<dbReference type="SUPFAM" id="SSF53187">
    <property type="entry name" value="Zn-dependent exopeptidases"/>
    <property type="match status" value="1"/>
</dbReference>
<dbReference type="CDD" id="cd03885">
    <property type="entry name" value="M20_CPDG2"/>
    <property type="match status" value="1"/>
</dbReference>
<dbReference type="InterPro" id="IPR050072">
    <property type="entry name" value="Peptidase_M20A"/>
</dbReference>
<dbReference type="InterPro" id="IPR017150">
    <property type="entry name" value="Pept_M20_glutamate_carboxypep"/>
</dbReference>
<dbReference type="PANTHER" id="PTHR43808">
    <property type="entry name" value="ACETYLORNITHINE DEACETYLASE"/>
    <property type="match status" value="1"/>
</dbReference>
<evidence type="ECO:0000256" key="2">
    <source>
        <dbReference type="ARBA" id="ARBA00022723"/>
    </source>
</evidence>
<evidence type="ECO:0000256" key="1">
    <source>
        <dbReference type="ARBA" id="ARBA00001947"/>
    </source>
</evidence>
<feature type="active site" evidence="5">
    <location>
        <position position="85"/>
    </location>
</feature>
<reference evidence="7 8" key="1">
    <citation type="submission" date="2020-07" db="EMBL/GenBank/DDBJ databases">
        <title>Sequencing the genomes of 1000 actinobacteria strains.</title>
        <authorList>
            <person name="Klenk H.-P."/>
        </authorList>
    </citation>
    <scope>NUCLEOTIDE SEQUENCE [LARGE SCALE GENOMIC DNA]</scope>
    <source>
        <strain evidence="7 8">DSM 103833</strain>
    </source>
</reference>
<proteinExistence type="predicted"/>
<keyword evidence="3 7" id="KW-0378">Hydrolase</keyword>
<keyword evidence="2" id="KW-0479">Metal-binding</keyword>
<dbReference type="InterPro" id="IPR002933">
    <property type="entry name" value="Peptidase_M20"/>
</dbReference>
<feature type="active site" description="Proton acceptor" evidence="5">
    <location>
        <position position="141"/>
    </location>
</feature>